<gene>
    <name evidence="1" type="ORF">RRG08_016709</name>
</gene>
<evidence type="ECO:0000313" key="1">
    <source>
        <dbReference type="EMBL" id="KAK3773756.1"/>
    </source>
</evidence>
<dbReference type="EMBL" id="JAWDGP010003511">
    <property type="protein sequence ID" value="KAK3773756.1"/>
    <property type="molecule type" value="Genomic_DNA"/>
</dbReference>
<sequence length="94" mass="10893">MDFFQIQRNIAKGLKSLPNIAHVDRAQLMLQLEAFDLDYEVSTHECQNCLQTFSLTDAEPLDDLSSKLEEVSVDDKLVLFQIGGCFFQRLRERR</sequence>
<evidence type="ECO:0000313" key="2">
    <source>
        <dbReference type="Proteomes" id="UP001283361"/>
    </source>
</evidence>
<protein>
    <submittedName>
        <fullName evidence="1">Uncharacterized protein</fullName>
    </submittedName>
</protein>
<organism evidence="1 2">
    <name type="scientific">Elysia crispata</name>
    <name type="common">lettuce slug</name>
    <dbReference type="NCBI Taxonomy" id="231223"/>
    <lineage>
        <taxon>Eukaryota</taxon>
        <taxon>Metazoa</taxon>
        <taxon>Spiralia</taxon>
        <taxon>Lophotrochozoa</taxon>
        <taxon>Mollusca</taxon>
        <taxon>Gastropoda</taxon>
        <taxon>Heterobranchia</taxon>
        <taxon>Euthyneura</taxon>
        <taxon>Panpulmonata</taxon>
        <taxon>Sacoglossa</taxon>
        <taxon>Placobranchoidea</taxon>
        <taxon>Plakobranchidae</taxon>
        <taxon>Elysia</taxon>
    </lineage>
</organism>
<dbReference type="Proteomes" id="UP001283361">
    <property type="component" value="Unassembled WGS sequence"/>
</dbReference>
<keyword evidence="2" id="KW-1185">Reference proteome</keyword>
<proteinExistence type="predicted"/>
<comment type="caution">
    <text evidence="1">The sequence shown here is derived from an EMBL/GenBank/DDBJ whole genome shotgun (WGS) entry which is preliminary data.</text>
</comment>
<dbReference type="AlphaFoldDB" id="A0AAE0ZRR2"/>
<name>A0AAE0ZRR2_9GAST</name>
<accession>A0AAE0ZRR2</accession>
<reference evidence="1" key="1">
    <citation type="journal article" date="2023" name="G3 (Bethesda)">
        <title>A reference genome for the long-term kleptoplast-retaining sea slug Elysia crispata morphotype clarki.</title>
        <authorList>
            <person name="Eastman K.E."/>
            <person name="Pendleton A.L."/>
            <person name="Shaikh M.A."/>
            <person name="Suttiyut T."/>
            <person name="Ogas R."/>
            <person name="Tomko P."/>
            <person name="Gavelis G."/>
            <person name="Widhalm J.R."/>
            <person name="Wisecaver J.H."/>
        </authorList>
    </citation>
    <scope>NUCLEOTIDE SEQUENCE</scope>
    <source>
        <strain evidence="1">ECLA1</strain>
    </source>
</reference>